<accession>A0ABQ4GVQ5</accession>
<feature type="domain" description="Glucose-6-phosphate dehydrogenase assembly protein OpcA C-terminal" evidence="2">
    <location>
        <begin position="172"/>
        <end position="301"/>
    </location>
</feature>
<feature type="domain" description="Glucose-6-phosphate dehydrogenase assembly protein OpcA N-terminal" evidence="1">
    <location>
        <begin position="59"/>
        <end position="167"/>
    </location>
</feature>
<dbReference type="InterPro" id="IPR046801">
    <property type="entry name" value="OpcA_G6PD_N"/>
</dbReference>
<name>A0ABQ4GVQ5_9ACTN</name>
<dbReference type="EMBL" id="BOOF01000041">
    <property type="protein sequence ID" value="GIH65510.1"/>
    <property type="molecule type" value="Genomic_DNA"/>
</dbReference>
<gene>
    <name evidence="3" type="ORF">Msi02_63270</name>
</gene>
<dbReference type="Pfam" id="PF20171">
    <property type="entry name" value="OpcA_G6PD_C"/>
    <property type="match status" value="1"/>
</dbReference>
<comment type="caution">
    <text evidence="3">The sequence shown here is derived from an EMBL/GenBank/DDBJ whole genome shotgun (WGS) entry which is preliminary data.</text>
</comment>
<keyword evidence="4" id="KW-1185">Reference proteome</keyword>
<protein>
    <submittedName>
        <fullName evidence="3">Glucose-6-phosphate dehydrogenase assembly protein OpcA</fullName>
    </submittedName>
</protein>
<dbReference type="Pfam" id="PF10128">
    <property type="entry name" value="OpcA_G6PD_assem"/>
    <property type="match status" value="1"/>
</dbReference>
<evidence type="ECO:0000259" key="2">
    <source>
        <dbReference type="Pfam" id="PF20171"/>
    </source>
</evidence>
<dbReference type="PANTHER" id="PTHR38658:SF1">
    <property type="entry name" value="OXPP CYCLE PROTEIN OPCA-RELATED"/>
    <property type="match status" value="1"/>
</dbReference>
<proteinExistence type="predicted"/>
<sequence length="314" mass="33465">MERAESGVTTFNLTETTASKISSTLTRLRHQMGAPAVGMVLTLVVVVDEAGQYDALRAATEAAREHPSRILMVIIRDPAEPNRLDAEIRVGESAPGEVVLLRLYGELTEHADSVITPLLLTDTPVVVWWPGECPEVPAKHPIGHLGSRRIMDARSAADAVAAISSRAGSYVPGDTDLAWTRLTPWRSLLAAAFDQPMGKITGGVVEAAAGNPSAPLLAAWLCDRLEAPIEVVGSGGPGLTGVRLSIEGGGELTVSRSDARLATLSRPGNPDRRVALARRPTSELLAEELRRLDPDDIYAASIRRLAEMKGRGRA</sequence>
<evidence type="ECO:0000313" key="3">
    <source>
        <dbReference type="EMBL" id="GIH65510.1"/>
    </source>
</evidence>
<dbReference type="Proteomes" id="UP000660454">
    <property type="component" value="Unassembled WGS sequence"/>
</dbReference>
<dbReference type="InterPro" id="IPR046802">
    <property type="entry name" value="OpcA_G6PD_C"/>
</dbReference>
<organism evidence="3 4">
    <name type="scientific">Microbispora siamensis</name>
    <dbReference type="NCBI Taxonomy" id="564413"/>
    <lineage>
        <taxon>Bacteria</taxon>
        <taxon>Bacillati</taxon>
        <taxon>Actinomycetota</taxon>
        <taxon>Actinomycetes</taxon>
        <taxon>Streptosporangiales</taxon>
        <taxon>Streptosporangiaceae</taxon>
        <taxon>Microbispora</taxon>
    </lineage>
</organism>
<evidence type="ECO:0000313" key="4">
    <source>
        <dbReference type="Proteomes" id="UP000660454"/>
    </source>
</evidence>
<dbReference type="InterPro" id="IPR004555">
    <property type="entry name" value="G6PDH_assembly_OpcA"/>
</dbReference>
<dbReference type="PANTHER" id="PTHR38658">
    <property type="entry name" value="OXPP CYCLE PROTEIN OPCA-RELATED"/>
    <property type="match status" value="1"/>
</dbReference>
<reference evidence="3 4" key="1">
    <citation type="submission" date="2021-01" db="EMBL/GenBank/DDBJ databases">
        <title>Whole genome shotgun sequence of Microbispora siamensis NBRC 104113.</title>
        <authorList>
            <person name="Komaki H."/>
            <person name="Tamura T."/>
        </authorList>
    </citation>
    <scope>NUCLEOTIDE SEQUENCE [LARGE SCALE GENOMIC DNA]</scope>
    <source>
        <strain evidence="3 4">NBRC 104113</strain>
    </source>
</reference>
<evidence type="ECO:0000259" key="1">
    <source>
        <dbReference type="Pfam" id="PF10128"/>
    </source>
</evidence>